<protein>
    <submittedName>
        <fullName evidence="2">Putative saccharopine dehydrogenase and relateds oxidoreductase protein</fullName>
    </submittedName>
</protein>
<dbReference type="SUPFAM" id="SSF51735">
    <property type="entry name" value="NAD(P)-binding Rossmann-fold domains"/>
    <property type="match status" value="1"/>
</dbReference>
<dbReference type="AlphaFoldDB" id="G2ZJS4"/>
<dbReference type="InterPro" id="IPR036291">
    <property type="entry name" value="NAD(P)-bd_dom_sf"/>
</dbReference>
<dbReference type="Pfam" id="PF03435">
    <property type="entry name" value="Sacchrp_dh_NADP"/>
    <property type="match status" value="1"/>
</dbReference>
<gene>
    <name evidence="2" type="ORF">BDB_40215</name>
</gene>
<name>G2ZJS4_9RALS</name>
<sequence length="378" mass="40227">MKAMPTRNTPGKHVVVIGGYGFFGGRLVRRLAAHGALTITVAGRSQARATALVESLRPTARARLHAAALDLHADTLTQQLRALAPDMLIHASGPFQEQDYRVAQACIAAGVHYIDLADGRAFVQDISTLDEAARQAGVLVVSGASSVPALSGAAADHLAQGLTAVDAIDIGISPGNRTERGLSTVQAILSYCGKPLPSPQEPVFGWCGTWRHHYPAPVGVRLMSPCDVPDLALFPARYPGTPRVRFGAGLELRLLHRGMNLMAALAKAGLVRDWSRHARWLKAVSEWLLHYGSDAGAMHVHVAGRDGGNQARARLWHLVAARGDGPYVPTLAAAALVRRFLEGTLPQRGALPCIGLLTLADFARETEDLAITMHDAPA</sequence>
<dbReference type="PANTHER" id="PTHR43796">
    <property type="entry name" value="CARBOXYNORSPERMIDINE SYNTHASE"/>
    <property type="match status" value="1"/>
</dbReference>
<feature type="domain" description="Saccharopine dehydrogenase NADP binding" evidence="1">
    <location>
        <begin position="14"/>
        <end position="141"/>
    </location>
</feature>
<organism evidence="2">
    <name type="scientific">blood disease bacterium R229</name>
    <dbReference type="NCBI Taxonomy" id="741978"/>
    <lineage>
        <taxon>Bacteria</taxon>
        <taxon>Pseudomonadati</taxon>
        <taxon>Pseudomonadota</taxon>
        <taxon>Betaproteobacteria</taxon>
        <taxon>Burkholderiales</taxon>
        <taxon>Burkholderiaceae</taxon>
        <taxon>Ralstonia</taxon>
        <taxon>Ralstonia solanacearum species complex</taxon>
    </lineage>
</organism>
<dbReference type="InterPro" id="IPR005097">
    <property type="entry name" value="Sacchrp_dh_NADP-bd"/>
</dbReference>
<evidence type="ECO:0000259" key="1">
    <source>
        <dbReference type="Pfam" id="PF03435"/>
    </source>
</evidence>
<dbReference type="EMBL" id="FR854060">
    <property type="protein sequence ID" value="CCA79262.1"/>
    <property type="molecule type" value="Genomic_DNA"/>
</dbReference>
<evidence type="ECO:0000313" key="2">
    <source>
        <dbReference type="EMBL" id="CCA79262.1"/>
    </source>
</evidence>
<dbReference type="Gene3D" id="3.40.50.720">
    <property type="entry name" value="NAD(P)-binding Rossmann-like Domain"/>
    <property type="match status" value="1"/>
</dbReference>
<reference evidence="2" key="1">
    <citation type="journal article" date="2011" name="PLoS ONE">
        <title>Ralstonia syzygii, the Blood Disease Bacterium and some Asian R. solanacearum strains form a single genomic species despite divergent lifestyles.</title>
        <authorList>
            <person name="Remenant B."/>
            <person name="de Cambiaire J.C."/>
            <person name="Cellier G."/>
            <person name="Jacobs J.M."/>
            <person name="Mangenot S."/>
            <person name="Barbe V."/>
            <person name="Lajus A."/>
            <person name="Vallenet D."/>
            <person name="Medigue C."/>
            <person name="Fegan M."/>
            <person name="Allen C."/>
            <person name="Prior P."/>
        </authorList>
    </citation>
    <scope>NUCLEOTIDE SEQUENCE</scope>
    <source>
        <strain evidence="2">R229</strain>
    </source>
</reference>
<dbReference type="PANTHER" id="PTHR43796:SF2">
    <property type="entry name" value="CARBOXYNORSPERMIDINE SYNTHASE"/>
    <property type="match status" value="1"/>
</dbReference>
<accession>G2ZJS4</accession>
<reference evidence="2" key="2">
    <citation type="submission" date="2011-04" db="EMBL/GenBank/DDBJ databases">
        <authorList>
            <person name="Genoscope - CEA"/>
        </authorList>
    </citation>
    <scope>NUCLEOTIDE SEQUENCE</scope>
    <source>
        <strain evidence="2">R229</strain>
    </source>
</reference>
<proteinExistence type="predicted"/>